<dbReference type="PROSITE" id="PS50011">
    <property type="entry name" value="PROTEIN_KINASE_DOM"/>
    <property type="match status" value="1"/>
</dbReference>
<evidence type="ECO:0000313" key="22">
    <source>
        <dbReference type="EnsemblMetazoa" id="tetur07g04100.1"/>
    </source>
</evidence>
<feature type="region of interest" description="Disordered" evidence="19">
    <location>
        <begin position="2309"/>
        <end position="2329"/>
    </location>
</feature>
<dbReference type="GO" id="GO:0005524">
    <property type="term" value="F:ATP binding"/>
    <property type="evidence" value="ECO:0007669"/>
    <property type="project" value="UniProtKB-KW"/>
</dbReference>
<comment type="catalytic activity">
    <reaction evidence="17">
        <text>L-seryl-[protein] + ATP = O-phospho-L-seryl-[protein] + ADP + H(+)</text>
        <dbReference type="Rhea" id="RHEA:17989"/>
        <dbReference type="Rhea" id="RHEA-COMP:9863"/>
        <dbReference type="Rhea" id="RHEA-COMP:11604"/>
        <dbReference type="ChEBI" id="CHEBI:15378"/>
        <dbReference type="ChEBI" id="CHEBI:29999"/>
        <dbReference type="ChEBI" id="CHEBI:30616"/>
        <dbReference type="ChEBI" id="CHEBI:83421"/>
        <dbReference type="ChEBI" id="CHEBI:456216"/>
        <dbReference type="EC" id="2.7.11.1"/>
    </reaction>
</comment>
<evidence type="ECO:0000256" key="5">
    <source>
        <dbReference type="ARBA" id="ARBA00022527"/>
    </source>
</evidence>
<evidence type="ECO:0000256" key="7">
    <source>
        <dbReference type="ARBA" id="ARBA00022614"/>
    </source>
</evidence>
<protein>
    <recommendedName>
        <fullName evidence="3">non-specific serine/threonine protein kinase</fullName>
        <ecNumber evidence="3">2.7.11.1</ecNumber>
    </recommendedName>
</protein>
<dbReference type="Pfam" id="PF12799">
    <property type="entry name" value="LRR_4"/>
    <property type="match status" value="1"/>
</dbReference>
<evidence type="ECO:0000259" key="21">
    <source>
        <dbReference type="PROSITE" id="PS51424"/>
    </source>
</evidence>
<dbReference type="Pfam" id="PF13855">
    <property type="entry name" value="LRR_8"/>
    <property type="match status" value="1"/>
</dbReference>
<dbReference type="Pfam" id="PF08477">
    <property type="entry name" value="Roc"/>
    <property type="match status" value="1"/>
</dbReference>
<name>T1K991_TETUR</name>
<reference evidence="22" key="2">
    <citation type="submission" date="2015-06" db="UniProtKB">
        <authorList>
            <consortium name="EnsemblMetazoa"/>
        </authorList>
    </citation>
    <scope>IDENTIFICATION</scope>
</reference>
<keyword evidence="23" id="KW-1185">Reference proteome</keyword>
<keyword evidence="13" id="KW-0800">Toxin</keyword>
<evidence type="ECO:0000256" key="8">
    <source>
        <dbReference type="ARBA" id="ARBA00022679"/>
    </source>
</evidence>
<dbReference type="InterPro" id="IPR008271">
    <property type="entry name" value="Ser/Thr_kinase_AS"/>
</dbReference>
<evidence type="ECO:0000256" key="18">
    <source>
        <dbReference type="PROSITE-ProRule" id="PRU00023"/>
    </source>
</evidence>
<dbReference type="Gene3D" id="3.40.50.300">
    <property type="entry name" value="P-loop containing nucleotide triphosphate hydrolases"/>
    <property type="match status" value="1"/>
</dbReference>
<dbReference type="Pfam" id="PF00069">
    <property type="entry name" value="Pkinase"/>
    <property type="match status" value="1"/>
</dbReference>
<dbReference type="InterPro" id="IPR002110">
    <property type="entry name" value="Ankyrin_rpt"/>
</dbReference>
<keyword evidence="10" id="KW-0547">Nucleotide-binding</keyword>
<dbReference type="EC" id="2.7.11.1" evidence="3"/>
<keyword evidence="5" id="KW-0723">Serine/threonine-protein kinase</keyword>
<evidence type="ECO:0000256" key="13">
    <source>
        <dbReference type="ARBA" id="ARBA00023028"/>
    </source>
</evidence>
<evidence type="ECO:0000256" key="12">
    <source>
        <dbReference type="ARBA" id="ARBA00022840"/>
    </source>
</evidence>
<dbReference type="Pfam" id="PF12796">
    <property type="entry name" value="Ank_2"/>
    <property type="match status" value="1"/>
</dbReference>
<proteinExistence type="predicted"/>
<dbReference type="Pfam" id="PF16095">
    <property type="entry name" value="COR-A"/>
    <property type="match status" value="1"/>
</dbReference>
<dbReference type="InterPro" id="IPR036770">
    <property type="entry name" value="Ankyrin_rpt-contain_sf"/>
</dbReference>
<dbReference type="Gene3D" id="3.30.70.1390">
    <property type="entry name" value="ROC domain from the Parkinson's disease-associated leucine-rich repeat kinase 2"/>
    <property type="match status" value="1"/>
</dbReference>
<feature type="compositionally biased region" description="Low complexity" evidence="19">
    <location>
        <begin position="2309"/>
        <end position="2320"/>
    </location>
</feature>
<dbReference type="Pfam" id="PF00023">
    <property type="entry name" value="Ank"/>
    <property type="match status" value="1"/>
</dbReference>
<keyword evidence="15" id="KW-1053">Target membrane</keyword>
<feature type="domain" description="Protein kinase" evidence="20">
    <location>
        <begin position="1697"/>
        <end position="1974"/>
    </location>
</feature>
<dbReference type="GO" id="GO:0009966">
    <property type="term" value="P:regulation of signal transduction"/>
    <property type="evidence" value="ECO:0007669"/>
    <property type="project" value="UniProtKB-ARBA"/>
</dbReference>
<evidence type="ECO:0000256" key="17">
    <source>
        <dbReference type="ARBA" id="ARBA00048679"/>
    </source>
</evidence>
<dbReference type="Proteomes" id="UP000015104">
    <property type="component" value="Unassembled WGS sequence"/>
</dbReference>
<comment type="catalytic activity">
    <reaction evidence="16">
        <text>L-threonyl-[protein] + ATP = O-phospho-L-threonyl-[protein] + ADP + H(+)</text>
        <dbReference type="Rhea" id="RHEA:46608"/>
        <dbReference type="Rhea" id="RHEA-COMP:11060"/>
        <dbReference type="Rhea" id="RHEA-COMP:11605"/>
        <dbReference type="ChEBI" id="CHEBI:15378"/>
        <dbReference type="ChEBI" id="CHEBI:30013"/>
        <dbReference type="ChEBI" id="CHEBI:30616"/>
        <dbReference type="ChEBI" id="CHEBI:61977"/>
        <dbReference type="ChEBI" id="CHEBI:456216"/>
        <dbReference type="EC" id="2.7.11.1"/>
    </reaction>
</comment>
<dbReference type="Gene3D" id="2.130.10.10">
    <property type="entry name" value="YVTN repeat-like/Quinoprotein amine dehydrogenase"/>
    <property type="match status" value="1"/>
</dbReference>
<dbReference type="InterPro" id="IPR020859">
    <property type="entry name" value="ROC"/>
</dbReference>
<dbReference type="PANTHER" id="PTHR24198:SF169">
    <property type="entry name" value="NON-SPECIFIC SERINE_THREONINE PROTEIN KINASE"/>
    <property type="match status" value="1"/>
</dbReference>
<dbReference type="STRING" id="32264.T1K991"/>
<evidence type="ECO:0000256" key="14">
    <source>
        <dbReference type="ARBA" id="ARBA00023043"/>
    </source>
</evidence>
<dbReference type="InterPro" id="IPR056602">
    <property type="entry name" value="Beta-prop_LRRK2"/>
</dbReference>
<evidence type="ECO:0000256" key="9">
    <source>
        <dbReference type="ARBA" id="ARBA00022737"/>
    </source>
</evidence>
<dbReference type="EnsemblMetazoa" id="tetur07g04100.1">
    <property type="protein sequence ID" value="tetur07g04100.1"/>
    <property type="gene ID" value="tetur07g04100"/>
</dbReference>
<sequence>MTDFIAYELESRYIHIFTNLREKCAKGDVARASSLLESLGNEASIIINATPNSGNTLLFSACEEGREEVVRLLVDYGADGRIHPVTKYSPLYIACYSGRTAIVDYLLTKFPELVNVETVEKWLPIHGAVIHNHVHIVSKLLNYDYPSYALVKFIDQKHQVEYKFAFDVNSQDVTGKTPLYIASLIRNQNLVELLLKFSVVGRKLTKKKDIDYNPANLDSDRKIGLNQSLTSPGKQISPSISSIITKLSSANFSSPTKNLDENEIKVSVVDPDLYCNNGTETALHTAIRRKQYSIASLLLQHGADPNLPILNLDDSGDGPDTVKSGTTSLAVACNTRESSLVDLLIRFGARDDQSSALHIASKNGDNHLISRLLALKSFPDPEYKIYKKTMEFSGFSNREMATSVTVSSIFPTTPVMVNWYSLKCLQRIEKEWLISASIAHNIKFKLDSQKQSVVLNAITRLDLSNNNLTSVPFCVFQLPSLRILNLSHNRLTTLPEIEEEKLNTPTSSSQELYLQNNRIDLLPHCVFELPSLHLLDLSNNKLTSLPNRLWSAPKLRDLNLSYNLLRELPLKLPSSVSSSSVESPHLNSSKLSHKDFFGDETCSLKSIEVLNQRSIKHVNLWNDDVHIVTDTLPEESAEVIKQCKLNNLNLSHNSFFEIPENLACLAVNLSRLNLSYNNLGSMGNAKSYPVSLKHLDLSHNRIHVWPSMGYNDQEEQSKHYICYGIDCSFEQSSSKPSKLKRIKFCIHKQHNRFTSLKTLILAHNKLVNLIVANDDQIALEEFEPLLEADGKAHRSQISRTLFPSLSMLDVSCNFITEIPPNISELTHLSVLNIAHNPEITRLPPQMGLLSKLWNLSTTGCNLNEPLKSMISGKKYKTMDIIGYLKSILENSKPYARMKLMIVGIQGIGKTSLLEQLRQEGTGSYRRKPPEHWSKRIGNKNINLKTPRGVTLSTVGVDVCDWTFEKKIKGQQSFGPVTFRTWDFGGQREYYATHQYFLSKRSLYLVLWKMIDGEKAVEGIQQWLVNIQARAPNSPVIIVGTHYDLISDYFPRLYSEDLQQMIRDKFMNVIDPDKCGLPRVIDSIEISIKTRHNIKTLCHLIYDTVFDLRCPGSKERLLEQKIPATYLALEDVVGYLAAERRFSGKDPVLRSEQYKTQISTEMRKRFNLTFRDDAELHQATTFLHENGVLLHYNDATLKDLYFLDPQWLCDQLAHIVTIREINPYARNGIMKTDDLKHLFKSSELSRNDIKYYIINLLNKFEIALTWDSRTLMIPSLLPTEEAMLSGVPSCDVRIPVRSRGWGLRGGRYTPVSELESKNLSKLGESAKESTAAISRINRPDKSIYRLLLMTYFPSGFWSRLMTRVLADDAVIEIVRSFYKVPYDFDSDSLLLNFLNRKSEWICWQTGFALKHLDHEVFHVKEVILSLDNINYDHYQKFAYHIKQEGLWMDVEITKSSILEIHLPNHAMNVKTYSCGEFHDYLIEPNQEYIAKLLALTVDHIDTLLEDWYPSLGTRFVHTSEGKFLVTRMIPCTQCFLEISADESTTVASNCSRDMVMTLESSGSSVEIKDWWSSSLSSSAKTSNIGSVKSVNSLDSGVDNCSSVSSANVSTDNCHINNNSGKKLFNDNRQTNQDSIQGNSNRNRVTVVYSFMVEECILQASQEKTIVCPLHGSLDLKVIAPDIMFLDLAEHYLIKPETIRRGKMLGRGAFGFVFRASVHSVAFKAASSKWDRDPLQYACKAYCIARQELNILLTLRHPNIVPLVGVCPHPLALVLRLAPQGALDLIIKDYRRSGVQLNSFVIQKIILQIAKALEYLHQQRIIYRDLKSENVLVWEIPRPYCLPSNFCGEVKVDVKLADYGISRAILPTGAKGFAGTEGFMAPEIMKYNGEEEYTEKVDCFSFGMFIYELLSLRQPFEGQDCVKDHILEGNRPILTERDTFYPCYFLDLMVLCWSQAPDNRPSASQIVSIASAPEFVHLLDVVLLQDNFAPISSILIPNKQAKCFELYIGRHGKQTDLLIGNNHLWQDYRSVNGLLGYTITSMCNVQNYLWLGDGSSCVHIFNIDTYQEITNFTLESTCIEVVVTSIRSMVYLEPCGSVAVLNNSGQLWIVDVASLTVREISSESMNPYLCITGLQKSDSAELWCGQAEGLLSIMSFTSPNEETVDLLNHYSGDKLDFPEKLDVLQITSNNSYAWTYLYPGCLIYQWDVSSRSLLHKLDCSKLLPCSESIRSIGIEEQVYPENCQITSMTIAGNELIVGTTWGCLIVLEASTMRPITVFRPYEDEIRNIIYINGSEVFDLFDSGYYNEQKNQESTSQSSLSQSKNPQHDPQHDDEYILTIGKGYRNLANRFLHDCRDGEIQYHTNGYYCIIWKSGNWVLS</sequence>
<evidence type="ECO:0000256" key="16">
    <source>
        <dbReference type="ARBA" id="ARBA00047899"/>
    </source>
</evidence>
<dbReference type="PROSITE" id="PS50231">
    <property type="entry name" value="RICIN_B_LECTIN"/>
    <property type="match status" value="1"/>
</dbReference>
<dbReference type="eggNOG" id="KOG0504">
    <property type="taxonomic scope" value="Eukaryota"/>
</dbReference>
<dbReference type="Gene3D" id="1.25.40.20">
    <property type="entry name" value="Ankyrin repeat-containing domain"/>
    <property type="match status" value="2"/>
</dbReference>
<dbReference type="eggNOG" id="KOG0192">
    <property type="taxonomic scope" value="Eukaryota"/>
</dbReference>
<dbReference type="PROSITE" id="PS51450">
    <property type="entry name" value="LRR"/>
    <property type="match status" value="7"/>
</dbReference>
<dbReference type="InterPro" id="IPR032675">
    <property type="entry name" value="LRR_dom_sf"/>
</dbReference>
<reference evidence="23" key="1">
    <citation type="submission" date="2011-08" db="EMBL/GenBank/DDBJ databases">
        <authorList>
            <person name="Rombauts S."/>
        </authorList>
    </citation>
    <scope>NUCLEOTIDE SEQUENCE</scope>
    <source>
        <strain evidence="23">London</strain>
    </source>
</reference>
<keyword evidence="14 18" id="KW-0040">ANK repeat</keyword>
<evidence type="ECO:0000259" key="20">
    <source>
        <dbReference type="PROSITE" id="PS50011"/>
    </source>
</evidence>
<dbReference type="FunFam" id="3.40.50.300:FF:001518">
    <property type="entry name" value="Leucine-rich repeat kinase, isoform C"/>
    <property type="match status" value="1"/>
</dbReference>
<evidence type="ECO:0000256" key="11">
    <source>
        <dbReference type="ARBA" id="ARBA00022777"/>
    </source>
</evidence>
<dbReference type="InterPro" id="IPR032171">
    <property type="entry name" value="COR-A"/>
</dbReference>
<dbReference type="InterPro" id="IPR011047">
    <property type="entry name" value="Quinoprotein_ADH-like_sf"/>
</dbReference>
<dbReference type="PRINTS" id="PR00019">
    <property type="entry name" value="LEURICHRPT"/>
</dbReference>
<evidence type="ECO:0000256" key="1">
    <source>
        <dbReference type="ARBA" id="ARBA00001946"/>
    </source>
</evidence>
<keyword evidence="7" id="KW-0433">Leucine-rich repeat</keyword>
<feature type="domain" description="Roc" evidence="21">
    <location>
        <begin position="890"/>
        <end position="1107"/>
    </location>
</feature>
<dbReference type="GO" id="GO:0004674">
    <property type="term" value="F:protein serine/threonine kinase activity"/>
    <property type="evidence" value="ECO:0007669"/>
    <property type="project" value="UniProtKB-KW"/>
</dbReference>
<dbReference type="InterPro" id="IPR003591">
    <property type="entry name" value="Leu-rich_rpt_typical-subtyp"/>
</dbReference>
<dbReference type="Gene3D" id="1.10.510.10">
    <property type="entry name" value="Transferase(Phosphotransferase) domain 1"/>
    <property type="match status" value="1"/>
</dbReference>
<keyword evidence="6" id="KW-0472">Membrane</keyword>
<dbReference type="HOGENOM" id="CLU_000987_0_0_1"/>
<dbReference type="PROSITE" id="PS50088">
    <property type="entry name" value="ANK_REPEAT"/>
    <property type="match status" value="2"/>
</dbReference>
<feature type="repeat" description="ANK" evidence="18">
    <location>
        <begin position="53"/>
        <end position="79"/>
    </location>
</feature>
<dbReference type="SUPFAM" id="SSF48403">
    <property type="entry name" value="Ankyrin repeat"/>
    <property type="match status" value="2"/>
</dbReference>
<dbReference type="Pfam" id="PF23748">
    <property type="entry name" value="Beta-prop_LRRK2"/>
    <property type="match status" value="1"/>
</dbReference>
<dbReference type="PANTHER" id="PTHR24198">
    <property type="entry name" value="ANKYRIN REPEAT AND PROTEIN KINASE DOMAIN-CONTAINING PROTEIN"/>
    <property type="match status" value="1"/>
</dbReference>
<keyword evidence="11" id="KW-0418">Kinase</keyword>
<dbReference type="InterPro" id="IPR001611">
    <property type="entry name" value="Leu-rich_rpt"/>
</dbReference>
<accession>T1K991</accession>
<dbReference type="PROSITE" id="PS50297">
    <property type="entry name" value="ANK_REP_REGION"/>
    <property type="match status" value="2"/>
</dbReference>
<feature type="repeat" description="ANK" evidence="18">
    <location>
        <begin position="278"/>
        <end position="306"/>
    </location>
</feature>
<dbReference type="PRINTS" id="PR00449">
    <property type="entry name" value="RASTRNSFRMNG"/>
</dbReference>
<keyword evidence="13" id="KW-0638">Presynaptic neurotoxin</keyword>
<keyword evidence="8" id="KW-0808">Transferase</keyword>
<organism evidence="22 23">
    <name type="scientific">Tetranychus urticae</name>
    <name type="common">Two-spotted spider mite</name>
    <dbReference type="NCBI Taxonomy" id="32264"/>
    <lineage>
        <taxon>Eukaryota</taxon>
        <taxon>Metazoa</taxon>
        <taxon>Ecdysozoa</taxon>
        <taxon>Arthropoda</taxon>
        <taxon>Chelicerata</taxon>
        <taxon>Arachnida</taxon>
        <taxon>Acari</taxon>
        <taxon>Acariformes</taxon>
        <taxon>Trombidiformes</taxon>
        <taxon>Prostigmata</taxon>
        <taxon>Eleutherengona</taxon>
        <taxon>Raphignathae</taxon>
        <taxon>Tetranychoidea</taxon>
        <taxon>Tetranychidae</taxon>
        <taxon>Tetranychus</taxon>
    </lineage>
</organism>
<evidence type="ECO:0000256" key="3">
    <source>
        <dbReference type="ARBA" id="ARBA00012513"/>
    </source>
</evidence>
<evidence type="ECO:0000313" key="23">
    <source>
        <dbReference type="Proteomes" id="UP000015104"/>
    </source>
</evidence>
<dbReference type="GO" id="GO:0006887">
    <property type="term" value="P:exocytosis"/>
    <property type="evidence" value="ECO:0007669"/>
    <property type="project" value="UniProtKB-KW"/>
</dbReference>
<comment type="cofactor">
    <cofactor evidence="1">
        <name>Mg(2+)</name>
        <dbReference type="ChEBI" id="CHEBI:18420"/>
    </cofactor>
</comment>
<dbReference type="SMART" id="SM00220">
    <property type="entry name" value="S_TKc"/>
    <property type="match status" value="1"/>
</dbReference>
<keyword evidence="13" id="KW-0528">Neurotoxin</keyword>
<dbReference type="PROSITE" id="PS51424">
    <property type="entry name" value="ROC"/>
    <property type="match status" value="1"/>
</dbReference>
<comment type="subcellular location">
    <subcellularLocation>
        <location evidence="2">Target cell membrane</location>
    </subcellularLocation>
</comment>
<dbReference type="SUPFAM" id="SSF50998">
    <property type="entry name" value="Quinoprotein alcohol dehydrogenase-like"/>
    <property type="match status" value="1"/>
</dbReference>
<evidence type="ECO:0000256" key="2">
    <source>
        <dbReference type="ARBA" id="ARBA00004175"/>
    </source>
</evidence>
<dbReference type="SMART" id="SM00369">
    <property type="entry name" value="LRR_TYP"/>
    <property type="match status" value="7"/>
</dbReference>
<evidence type="ECO:0000256" key="10">
    <source>
        <dbReference type="ARBA" id="ARBA00022741"/>
    </source>
</evidence>
<evidence type="ECO:0000256" key="4">
    <source>
        <dbReference type="ARBA" id="ARBA00022483"/>
    </source>
</evidence>
<dbReference type="SUPFAM" id="SSF52540">
    <property type="entry name" value="P-loop containing nucleoside triphosphate hydrolases"/>
    <property type="match status" value="1"/>
</dbReference>
<dbReference type="SMART" id="SM00248">
    <property type="entry name" value="ANK"/>
    <property type="match status" value="6"/>
</dbReference>
<dbReference type="InterPro" id="IPR027417">
    <property type="entry name" value="P-loop_NTPase"/>
</dbReference>
<dbReference type="GO" id="GO:0044218">
    <property type="term" value="C:other organism cell membrane"/>
    <property type="evidence" value="ECO:0007669"/>
    <property type="project" value="UniProtKB-KW"/>
</dbReference>
<dbReference type="InterPro" id="IPR015943">
    <property type="entry name" value="WD40/YVTN_repeat-like_dom_sf"/>
</dbReference>
<dbReference type="Gene3D" id="1.10.10.2200">
    <property type="match status" value="1"/>
</dbReference>
<dbReference type="InterPro" id="IPR011009">
    <property type="entry name" value="Kinase-like_dom_sf"/>
</dbReference>
<keyword evidence="12" id="KW-0067">ATP-binding</keyword>
<keyword evidence="6" id="KW-1052">Target cell membrane</keyword>
<dbReference type="GO" id="GO:0044231">
    <property type="term" value="C:host cell presynaptic membrane"/>
    <property type="evidence" value="ECO:0007669"/>
    <property type="project" value="UniProtKB-KW"/>
</dbReference>
<evidence type="ECO:0000256" key="15">
    <source>
        <dbReference type="ARBA" id="ARBA00023298"/>
    </source>
</evidence>
<dbReference type="eggNOG" id="KOG0619">
    <property type="taxonomic scope" value="Eukaryota"/>
</dbReference>
<dbReference type="SMART" id="SM00364">
    <property type="entry name" value="LRR_BAC"/>
    <property type="match status" value="7"/>
</dbReference>
<evidence type="ECO:0000256" key="6">
    <source>
        <dbReference type="ARBA" id="ARBA00022537"/>
    </source>
</evidence>
<dbReference type="FunFam" id="1.10.510.10:FF:001242">
    <property type="entry name" value="Leucine-rich repeat serine/threonine-protein kinase 1"/>
    <property type="match status" value="1"/>
</dbReference>
<evidence type="ECO:0000256" key="19">
    <source>
        <dbReference type="SAM" id="MobiDB-lite"/>
    </source>
</evidence>
<dbReference type="SUPFAM" id="SSF56112">
    <property type="entry name" value="Protein kinase-like (PK-like)"/>
    <property type="match status" value="1"/>
</dbReference>
<dbReference type="InterPro" id="IPR000719">
    <property type="entry name" value="Prot_kinase_dom"/>
</dbReference>
<dbReference type="SUPFAM" id="SSF52058">
    <property type="entry name" value="L domain-like"/>
    <property type="match status" value="1"/>
</dbReference>
<dbReference type="InterPro" id="IPR025875">
    <property type="entry name" value="Leu-rich_rpt_4"/>
</dbReference>
<dbReference type="GO" id="GO:0005525">
    <property type="term" value="F:GTP binding"/>
    <property type="evidence" value="ECO:0007669"/>
    <property type="project" value="UniProtKB-KW"/>
</dbReference>
<dbReference type="Gene3D" id="3.80.10.10">
    <property type="entry name" value="Ribonuclease Inhibitor"/>
    <property type="match status" value="3"/>
</dbReference>
<dbReference type="EMBL" id="CAEY01001890">
    <property type="status" value="NOT_ANNOTATED_CDS"/>
    <property type="molecule type" value="Genomic_DNA"/>
</dbReference>
<keyword evidence="4" id="KW-0268">Exocytosis</keyword>
<dbReference type="GO" id="GO:0005737">
    <property type="term" value="C:cytoplasm"/>
    <property type="evidence" value="ECO:0007669"/>
    <property type="project" value="UniProtKB-ARBA"/>
</dbReference>
<dbReference type="PROSITE" id="PS00108">
    <property type="entry name" value="PROTEIN_KINASE_ST"/>
    <property type="match status" value="1"/>
</dbReference>
<keyword evidence="9" id="KW-0677">Repeat</keyword>